<evidence type="ECO:0000256" key="1">
    <source>
        <dbReference type="SAM" id="MobiDB-lite"/>
    </source>
</evidence>
<keyword evidence="3" id="KW-1185">Reference proteome</keyword>
<dbReference type="Proteomes" id="UP001066276">
    <property type="component" value="Chromosome 2_2"/>
</dbReference>
<sequence length="87" mass="9890">LRVEESRLKLKQQQLALDRESLDLEKERQRLGFGPHGGSSSITDSNPVKEHDSRNLHKIVPPYKEGDDINKWFAALERACVVQGVPQ</sequence>
<dbReference type="EMBL" id="JANPWB010000004">
    <property type="protein sequence ID" value="KAJ1195577.1"/>
    <property type="molecule type" value="Genomic_DNA"/>
</dbReference>
<proteinExistence type="predicted"/>
<dbReference type="AlphaFoldDB" id="A0AAV7V2K6"/>
<organism evidence="2 3">
    <name type="scientific">Pleurodeles waltl</name>
    <name type="common">Iberian ribbed newt</name>
    <dbReference type="NCBI Taxonomy" id="8319"/>
    <lineage>
        <taxon>Eukaryota</taxon>
        <taxon>Metazoa</taxon>
        <taxon>Chordata</taxon>
        <taxon>Craniata</taxon>
        <taxon>Vertebrata</taxon>
        <taxon>Euteleostomi</taxon>
        <taxon>Amphibia</taxon>
        <taxon>Batrachia</taxon>
        <taxon>Caudata</taxon>
        <taxon>Salamandroidea</taxon>
        <taxon>Salamandridae</taxon>
        <taxon>Pleurodelinae</taxon>
        <taxon>Pleurodeles</taxon>
    </lineage>
</organism>
<feature type="non-terminal residue" evidence="2">
    <location>
        <position position="1"/>
    </location>
</feature>
<feature type="non-terminal residue" evidence="2">
    <location>
        <position position="87"/>
    </location>
</feature>
<name>A0AAV7V2K6_PLEWA</name>
<accession>A0AAV7V2K6</accession>
<evidence type="ECO:0000313" key="2">
    <source>
        <dbReference type="EMBL" id="KAJ1195577.1"/>
    </source>
</evidence>
<comment type="caution">
    <text evidence="2">The sequence shown here is derived from an EMBL/GenBank/DDBJ whole genome shotgun (WGS) entry which is preliminary data.</text>
</comment>
<gene>
    <name evidence="2" type="ORF">NDU88_004856</name>
</gene>
<feature type="region of interest" description="Disordered" evidence="1">
    <location>
        <begin position="30"/>
        <end position="61"/>
    </location>
</feature>
<reference evidence="2" key="1">
    <citation type="journal article" date="2022" name="bioRxiv">
        <title>Sequencing and chromosome-scale assembly of the giantPleurodeles waltlgenome.</title>
        <authorList>
            <person name="Brown T."/>
            <person name="Elewa A."/>
            <person name="Iarovenko S."/>
            <person name="Subramanian E."/>
            <person name="Araus A.J."/>
            <person name="Petzold A."/>
            <person name="Susuki M."/>
            <person name="Suzuki K.-i.T."/>
            <person name="Hayashi T."/>
            <person name="Toyoda A."/>
            <person name="Oliveira C."/>
            <person name="Osipova E."/>
            <person name="Leigh N.D."/>
            <person name="Simon A."/>
            <person name="Yun M.H."/>
        </authorList>
    </citation>
    <scope>NUCLEOTIDE SEQUENCE</scope>
    <source>
        <strain evidence="2">20211129_DDA</strain>
        <tissue evidence="2">Liver</tissue>
    </source>
</reference>
<evidence type="ECO:0000313" key="3">
    <source>
        <dbReference type="Proteomes" id="UP001066276"/>
    </source>
</evidence>
<protein>
    <submittedName>
        <fullName evidence="2">Uncharacterized protein</fullName>
    </submittedName>
</protein>